<evidence type="ECO:0000256" key="3">
    <source>
        <dbReference type="ARBA" id="ARBA00022679"/>
    </source>
</evidence>
<evidence type="ECO:0000256" key="1">
    <source>
        <dbReference type="ARBA" id="ARBA00006351"/>
    </source>
</evidence>
<dbReference type="GO" id="GO:0016757">
    <property type="term" value="F:glycosyltransferase activity"/>
    <property type="evidence" value="ECO:0007669"/>
    <property type="project" value="UniProtKB-KW"/>
</dbReference>
<keyword evidence="2" id="KW-0328">Glycosyltransferase</keyword>
<reference evidence="5" key="1">
    <citation type="submission" date="2022-07" db="EMBL/GenBank/DDBJ databases">
        <title>Genome Sequence of Leucocoprinus birnbaumii.</title>
        <authorList>
            <person name="Buettner E."/>
        </authorList>
    </citation>
    <scope>NUCLEOTIDE SEQUENCE</scope>
    <source>
        <strain evidence="5">VT141</strain>
    </source>
</reference>
<comment type="caution">
    <text evidence="5">The sequence shown here is derived from an EMBL/GenBank/DDBJ whole genome shotgun (WGS) entry which is preliminary data.</text>
</comment>
<dbReference type="EMBL" id="JANIEX010000899">
    <property type="protein sequence ID" value="KAJ3562201.1"/>
    <property type="molecule type" value="Genomic_DNA"/>
</dbReference>
<dbReference type="Pfam" id="PF01501">
    <property type="entry name" value="Glyco_transf_8"/>
    <property type="match status" value="1"/>
</dbReference>
<comment type="similarity">
    <text evidence="1">Belongs to the glycosyltransferase 8 family.</text>
</comment>
<sequence length="763" mass="86122">MTDNTYRFTENQDWFSHNIPSWAPLLKDIKERTSCPRALEIGSWEGRSAVFLLKALCNPEGSIVCIDHFDLLTTAAGRDRFDKIQHNLQVAGNSNFRIMPQFSFPALMSLLTEEIGRAKPGFDWIYIDGSHEADDTLLDGELCWRLARNGAIVIFDDYHWDAQPEDSSHHPRRGVDAFLQLHAGEYTMLSDSDNYQVVLRKTTDMRIGFLVDGDQRGRSLADDFSYGINLALAIDSPFVMPAAVAIQTVVQHTRGRISIYIIDCGLTEDDKETLNRCLPRSSDVTLSFLCLPDDSIASELGPSWAKLDLFHILPIERVLYLDADVLVRHDISPLWQFDLHDRALGAIPDVGHPMGHNSFEKHPYFNAGVLLMNLTKIRETGSRLLERGREMQNAKFRDQDALNEHFKDWVPVSLRWNAQGLGTYASYPSADRKRLKLDEMNDPSIIHFTGPVNPSLAETLNPYVQPPVAKPWGYLGSPGHPFYQEWWEALAKTPYAGYAASELRIKRNEEAVEKRINEAAEEFRSKVSETRVHLAQWYQVAAPRKSSTGGSPSIDKPCFIKLITGTQSDKFPTLDLLLNTITPEPASNRVSYRLMGSSTILCPRCGPQFLTDSNSLSNEVSTIMATIDVRIYRLQQIPIRELPSPYRRPSINSTPMGLGIRRILRSGVNQPNLYTEELSLLHDLVFVNYAARMTHLVLICSLIEWFSNVPYEFTAWINIDIGQSLAGNFVPVSKVPLDSHCIHHRASCCGCGNVRENNDYLLA</sequence>
<dbReference type="PANTHER" id="PTHR13778:SF47">
    <property type="entry name" value="LIPOPOLYSACCHARIDE 1,3-GALACTOSYLTRANSFERASE"/>
    <property type="match status" value="1"/>
</dbReference>
<evidence type="ECO:0000313" key="6">
    <source>
        <dbReference type="Proteomes" id="UP001213000"/>
    </source>
</evidence>
<dbReference type="SUPFAM" id="SSF53335">
    <property type="entry name" value="S-adenosyl-L-methionine-dependent methyltransferases"/>
    <property type="match status" value="1"/>
</dbReference>
<dbReference type="CDD" id="cd04194">
    <property type="entry name" value="GT8_A4GalT_like"/>
    <property type="match status" value="1"/>
</dbReference>
<protein>
    <recommendedName>
        <fullName evidence="7">Glycosyltransferase family 8 protein</fullName>
    </recommendedName>
</protein>
<keyword evidence="4" id="KW-0479">Metal-binding</keyword>
<evidence type="ECO:0008006" key="7">
    <source>
        <dbReference type="Google" id="ProtNLM"/>
    </source>
</evidence>
<dbReference type="GO" id="GO:0046872">
    <property type="term" value="F:metal ion binding"/>
    <property type="evidence" value="ECO:0007669"/>
    <property type="project" value="UniProtKB-KW"/>
</dbReference>
<dbReference type="Gene3D" id="3.90.550.10">
    <property type="entry name" value="Spore Coat Polysaccharide Biosynthesis Protein SpsA, Chain A"/>
    <property type="match status" value="1"/>
</dbReference>
<dbReference type="InterPro" id="IPR029044">
    <property type="entry name" value="Nucleotide-diphossugar_trans"/>
</dbReference>
<dbReference type="Gene3D" id="3.40.50.150">
    <property type="entry name" value="Vaccinia Virus protein VP39"/>
    <property type="match status" value="1"/>
</dbReference>
<evidence type="ECO:0000256" key="4">
    <source>
        <dbReference type="ARBA" id="ARBA00022723"/>
    </source>
</evidence>
<dbReference type="PANTHER" id="PTHR13778">
    <property type="entry name" value="GLYCOSYLTRANSFERASE 8 DOMAIN-CONTAINING PROTEIN"/>
    <property type="match status" value="1"/>
</dbReference>
<dbReference type="SUPFAM" id="SSF53448">
    <property type="entry name" value="Nucleotide-diphospho-sugar transferases"/>
    <property type="match status" value="1"/>
</dbReference>
<gene>
    <name evidence="5" type="ORF">NP233_g9727</name>
</gene>
<dbReference type="Pfam" id="PF13578">
    <property type="entry name" value="Methyltransf_24"/>
    <property type="match status" value="1"/>
</dbReference>
<dbReference type="InterPro" id="IPR002495">
    <property type="entry name" value="Glyco_trans_8"/>
</dbReference>
<keyword evidence="3" id="KW-0808">Transferase</keyword>
<evidence type="ECO:0000313" key="5">
    <source>
        <dbReference type="EMBL" id="KAJ3562201.1"/>
    </source>
</evidence>
<dbReference type="InterPro" id="IPR050748">
    <property type="entry name" value="Glycosyltrans_8_dom-fam"/>
</dbReference>
<evidence type="ECO:0000256" key="2">
    <source>
        <dbReference type="ARBA" id="ARBA00022676"/>
    </source>
</evidence>
<keyword evidence="6" id="KW-1185">Reference proteome</keyword>
<organism evidence="5 6">
    <name type="scientific">Leucocoprinus birnbaumii</name>
    <dbReference type="NCBI Taxonomy" id="56174"/>
    <lineage>
        <taxon>Eukaryota</taxon>
        <taxon>Fungi</taxon>
        <taxon>Dikarya</taxon>
        <taxon>Basidiomycota</taxon>
        <taxon>Agaricomycotina</taxon>
        <taxon>Agaricomycetes</taxon>
        <taxon>Agaricomycetidae</taxon>
        <taxon>Agaricales</taxon>
        <taxon>Agaricineae</taxon>
        <taxon>Agaricaceae</taxon>
        <taxon>Leucocoprinus</taxon>
    </lineage>
</organism>
<dbReference type="Proteomes" id="UP001213000">
    <property type="component" value="Unassembled WGS sequence"/>
</dbReference>
<proteinExistence type="inferred from homology"/>
<accession>A0AAD5VLM3</accession>
<dbReference type="InterPro" id="IPR029063">
    <property type="entry name" value="SAM-dependent_MTases_sf"/>
</dbReference>
<dbReference type="AlphaFoldDB" id="A0AAD5VLM3"/>
<name>A0AAD5VLM3_9AGAR</name>